<dbReference type="Pfam" id="PF06271">
    <property type="entry name" value="RDD"/>
    <property type="match status" value="1"/>
</dbReference>
<keyword evidence="4 5" id="KW-0472">Membrane</keyword>
<keyword evidence="2 5" id="KW-0812">Transmembrane</keyword>
<evidence type="ECO:0000313" key="7">
    <source>
        <dbReference type="EMBL" id="QAS53046.1"/>
    </source>
</evidence>
<dbReference type="KEGG" id="hli:HLI_13030"/>
<evidence type="ECO:0000259" key="6">
    <source>
        <dbReference type="Pfam" id="PF06271"/>
    </source>
</evidence>
<dbReference type="PANTHER" id="PTHR38480:SF1">
    <property type="entry name" value="SLR0254 PROTEIN"/>
    <property type="match status" value="1"/>
</dbReference>
<evidence type="ECO:0000256" key="3">
    <source>
        <dbReference type="ARBA" id="ARBA00022989"/>
    </source>
</evidence>
<dbReference type="EMBL" id="CP026118">
    <property type="protein sequence ID" value="QAS53046.1"/>
    <property type="molecule type" value="Genomic_DNA"/>
</dbReference>
<sequence>MQETLKVKTPEHVTLNFKLAGLGSRGAAQIADTLIISLMYAGMIAAIIFSETQLDRLLFEGRNMLIALLLVIIFVINWGYFFLFEWFTGGKTPGKMLLGLRVVKEDGGKATALSILIRSLLRIIDMLPFYYLVGMLMIFFHPNHKRLGDIVAGTIVVHERKKGRSLKKESLVDKEMKRRGLTADYVQIGEWERQRITKDDWLLLKTFVERHPTLNYEKQREMAREVAGILFPKLGLDDGTGNTLEMENRLFASYLILRDDWEFGFR</sequence>
<evidence type="ECO:0000256" key="4">
    <source>
        <dbReference type="ARBA" id="ARBA00023136"/>
    </source>
</evidence>
<dbReference type="AlphaFoldDB" id="A0A410MEJ3"/>
<accession>A0A410MEJ3</accession>
<dbReference type="RefSeq" id="WP_128525324.1">
    <property type="nucleotide sequence ID" value="NZ_CANLVY010000001.1"/>
</dbReference>
<feature type="transmembrane region" description="Helical" evidence="5">
    <location>
        <begin position="64"/>
        <end position="83"/>
    </location>
</feature>
<dbReference type="PANTHER" id="PTHR38480">
    <property type="entry name" value="SLR0254 PROTEIN"/>
    <property type="match status" value="1"/>
</dbReference>
<feature type="transmembrane region" description="Helical" evidence="5">
    <location>
        <begin position="120"/>
        <end position="140"/>
    </location>
</feature>
<gene>
    <name evidence="7" type="ORF">HLI_13030</name>
</gene>
<reference evidence="7 8" key="1">
    <citation type="submission" date="2018-01" db="EMBL/GenBank/DDBJ databases">
        <title>The whole genome sequencing and assembly of Halobacillus litoralis ERB031 strain.</title>
        <authorList>
            <person name="Lee S.-J."/>
            <person name="Park M.-K."/>
            <person name="Kim J.-Y."/>
            <person name="Lee Y.-J."/>
            <person name="Yi H."/>
            <person name="Bahn Y.-S."/>
            <person name="Kim J.F."/>
            <person name="Lee D.-W."/>
        </authorList>
    </citation>
    <scope>NUCLEOTIDE SEQUENCE [LARGE SCALE GENOMIC DNA]</scope>
    <source>
        <strain evidence="7 8">ERB 031</strain>
    </source>
</reference>
<dbReference type="Proteomes" id="UP000287756">
    <property type="component" value="Chromosome"/>
</dbReference>
<evidence type="ECO:0000256" key="2">
    <source>
        <dbReference type="ARBA" id="ARBA00022692"/>
    </source>
</evidence>
<dbReference type="GO" id="GO:0016020">
    <property type="term" value="C:membrane"/>
    <property type="evidence" value="ECO:0007669"/>
    <property type="project" value="UniProtKB-SubCell"/>
</dbReference>
<dbReference type="OrthoDB" id="9787732at2"/>
<evidence type="ECO:0000256" key="5">
    <source>
        <dbReference type="SAM" id="Phobius"/>
    </source>
</evidence>
<feature type="domain" description="RDD" evidence="6">
    <location>
        <begin position="19"/>
        <end position="153"/>
    </location>
</feature>
<evidence type="ECO:0000256" key="1">
    <source>
        <dbReference type="ARBA" id="ARBA00004141"/>
    </source>
</evidence>
<organism evidence="7 8">
    <name type="scientific">Halobacillus litoralis</name>
    <dbReference type="NCBI Taxonomy" id="45668"/>
    <lineage>
        <taxon>Bacteria</taxon>
        <taxon>Bacillati</taxon>
        <taxon>Bacillota</taxon>
        <taxon>Bacilli</taxon>
        <taxon>Bacillales</taxon>
        <taxon>Bacillaceae</taxon>
        <taxon>Halobacillus</taxon>
    </lineage>
</organism>
<keyword evidence="3 5" id="KW-1133">Transmembrane helix</keyword>
<name>A0A410MEJ3_9BACI</name>
<comment type="subcellular location">
    <subcellularLocation>
        <location evidence="1">Membrane</location>
        <topology evidence="1">Multi-pass membrane protein</topology>
    </subcellularLocation>
</comment>
<protein>
    <recommendedName>
        <fullName evidence="6">RDD domain-containing protein</fullName>
    </recommendedName>
</protein>
<feature type="transmembrane region" description="Helical" evidence="5">
    <location>
        <begin position="34"/>
        <end position="52"/>
    </location>
</feature>
<evidence type="ECO:0000313" key="8">
    <source>
        <dbReference type="Proteomes" id="UP000287756"/>
    </source>
</evidence>
<dbReference type="InterPro" id="IPR010432">
    <property type="entry name" value="RDD"/>
</dbReference>
<proteinExistence type="predicted"/>